<dbReference type="AlphaFoldDB" id="G8YI52"/>
<proteinExistence type="predicted"/>
<sequence>MTASIHFIKLGKYNVAPVKIFINRLKLLENSTTVSVNERSIVTLQKINLIKLSNKDAAKLIKAIRLKLLEFIVQKCTQRDSRDSREDVFVTDFDVEEWKCQVKIQEFVALKICRMMGYASWLSEEQHSDPKESAISKDVRVLLKSPVFSFNEDKKESYRINKTSLVARIQDSIEIYVYGRPSK</sequence>
<dbReference type="Proteomes" id="UP000005222">
    <property type="component" value="Chromosome H"/>
</dbReference>
<dbReference type="eggNOG" id="ENOG502TFSX">
    <property type="taxonomic scope" value="Eukaryota"/>
</dbReference>
<dbReference type="Pfam" id="PF11561">
    <property type="entry name" value="Saw1"/>
    <property type="match status" value="1"/>
</dbReference>
<dbReference type="InParanoid" id="G8YI52"/>
<organism evidence="2 3">
    <name type="scientific">Pichia sorbitophila (strain ATCC MYA-4447 / BCRC 22081 / CBS 7064 / NBRC 10061 / NRRL Y-12695)</name>
    <name type="common">Hybrid yeast</name>
    <dbReference type="NCBI Taxonomy" id="559304"/>
    <lineage>
        <taxon>Eukaryota</taxon>
        <taxon>Fungi</taxon>
        <taxon>Dikarya</taxon>
        <taxon>Ascomycota</taxon>
        <taxon>Saccharomycotina</taxon>
        <taxon>Pichiomycetes</taxon>
        <taxon>Debaryomycetaceae</taxon>
        <taxon>Millerozyma</taxon>
    </lineage>
</organism>
<dbReference type="EMBL" id="FO082053">
    <property type="protein sequence ID" value="CCE80339.1"/>
    <property type="molecule type" value="Genomic_DNA"/>
</dbReference>
<dbReference type="GO" id="GO:0070336">
    <property type="term" value="F:flap-structured DNA binding"/>
    <property type="evidence" value="ECO:0007669"/>
    <property type="project" value="InterPro"/>
</dbReference>
<dbReference type="HOGENOM" id="CLU_1468125_0_0_1"/>
<reference evidence="3" key="2">
    <citation type="journal article" date="2012" name="G3 (Bethesda)">
        <title>Pichia sorbitophila, an interspecies yeast hybrid reveals early steps of genome resolution following polyploidization.</title>
        <authorList>
            <person name="Leh Louis V."/>
            <person name="Despons L."/>
            <person name="Friedrich A."/>
            <person name="Martin T."/>
            <person name="Durrens P."/>
            <person name="Casaregola S."/>
            <person name="Neuveglise C."/>
            <person name="Fairhead C."/>
            <person name="Marck C."/>
            <person name="Cruz J.A."/>
            <person name="Straub M.L."/>
            <person name="Kugler V."/>
            <person name="Sacerdot C."/>
            <person name="Uzunov Z."/>
            <person name="Thierry A."/>
            <person name="Weiss S."/>
            <person name="Bleykasten C."/>
            <person name="De Montigny J."/>
            <person name="Jacques N."/>
            <person name="Jung P."/>
            <person name="Lemaire M."/>
            <person name="Mallet S."/>
            <person name="Morel G."/>
            <person name="Richard G.F."/>
            <person name="Sarkar A."/>
            <person name="Savel G."/>
            <person name="Schacherer J."/>
            <person name="Seret M.L."/>
            <person name="Talla E."/>
            <person name="Samson G."/>
            <person name="Jubin C."/>
            <person name="Poulain J."/>
            <person name="Vacherie B."/>
            <person name="Barbe V."/>
            <person name="Pelletier E."/>
            <person name="Sherman D.J."/>
            <person name="Westhof E."/>
            <person name="Weissenbach J."/>
            <person name="Baret P.V."/>
            <person name="Wincker P."/>
            <person name="Gaillardin C."/>
            <person name="Dujon B."/>
            <person name="Souciet J.L."/>
        </authorList>
    </citation>
    <scope>NUCLEOTIDE SEQUENCE [LARGE SCALE GENOMIC DNA]</scope>
    <source>
        <strain evidence="3">ATCC MYA-4447 / BCRC 22081 / CBS 7064 / NBRC 10061 / NRRL Y-12695</strain>
    </source>
</reference>
<keyword evidence="3" id="KW-1185">Reference proteome</keyword>
<protein>
    <submittedName>
        <fullName evidence="2">Piso0_003455 protein</fullName>
    </submittedName>
</protein>
<dbReference type="OrthoDB" id="4034365at2759"/>
<name>G8YI52_PICSO</name>
<reference evidence="2" key="1">
    <citation type="submission" date="2011-10" db="EMBL/GenBank/DDBJ databases">
        <authorList>
            <person name="Genoscope - CEA"/>
        </authorList>
    </citation>
    <scope>NUCLEOTIDE SEQUENCE</scope>
</reference>
<evidence type="ECO:0000313" key="2">
    <source>
        <dbReference type="EMBL" id="CCE81104.1"/>
    </source>
</evidence>
<dbReference type="GO" id="GO:0000736">
    <property type="term" value="P:double-strand break repair via single-strand annealing, removal of nonhomologous ends"/>
    <property type="evidence" value="ECO:0007669"/>
    <property type="project" value="InterPro"/>
</dbReference>
<gene>
    <name evidence="2" type="primary">Piso0_003455</name>
    <name evidence="1" type="ORF">GNLVRS01_PISO0G12700g</name>
    <name evidence="2" type="ORF">GNLVRS01_PISO0H12701g</name>
</gene>
<evidence type="ECO:0000313" key="3">
    <source>
        <dbReference type="Proteomes" id="UP000005222"/>
    </source>
</evidence>
<dbReference type="InterPro" id="IPR021624">
    <property type="entry name" value="Saw1"/>
</dbReference>
<dbReference type="EMBL" id="FO082052">
    <property type="protein sequence ID" value="CCE81104.1"/>
    <property type="molecule type" value="Genomic_DNA"/>
</dbReference>
<evidence type="ECO:0000313" key="1">
    <source>
        <dbReference type="EMBL" id="CCE80339.1"/>
    </source>
</evidence>
<accession>G8YI52</accession>
<dbReference type="Proteomes" id="UP000005222">
    <property type="component" value="Chromosome G"/>
</dbReference>